<dbReference type="PANTHER" id="PTHR30575:SF0">
    <property type="entry name" value="XAA-ARG DIPEPTIDASE"/>
    <property type="match status" value="1"/>
</dbReference>
<dbReference type="GeneTree" id="ENSGT00390000003365"/>
<gene>
    <name evidence="3" type="primary">PM20D2</name>
</gene>
<evidence type="ECO:0000313" key="4">
    <source>
        <dbReference type="Proteomes" id="UP000314980"/>
    </source>
</evidence>
<dbReference type="CDD" id="cd05672">
    <property type="entry name" value="M20_ACY1L2-like"/>
    <property type="match status" value="1"/>
</dbReference>
<dbReference type="Gene3D" id="3.40.630.10">
    <property type="entry name" value="Zn peptidases"/>
    <property type="match status" value="1"/>
</dbReference>
<dbReference type="AlphaFoldDB" id="A0A4W6DQ05"/>
<comment type="similarity">
    <text evidence="1 2">Belongs to the peptidase M20A family.</text>
</comment>
<dbReference type="SUPFAM" id="SSF55031">
    <property type="entry name" value="Bacterial exopeptidase dimerisation domain"/>
    <property type="match status" value="1"/>
</dbReference>
<dbReference type="InParanoid" id="A0A4W6DQ05"/>
<evidence type="ECO:0000256" key="2">
    <source>
        <dbReference type="PIRNR" id="PIRNR037226"/>
    </source>
</evidence>
<reference evidence="4" key="1">
    <citation type="submission" date="2015-09" db="EMBL/GenBank/DDBJ databases">
        <authorList>
            <person name="Sai Rama Sridatta P."/>
        </authorList>
    </citation>
    <scope>NUCLEOTIDE SEQUENCE [LARGE SCALE GENOMIC DNA]</scope>
</reference>
<protein>
    <recommendedName>
        <fullName evidence="2">Peptidase M20 domain-containing protein 2</fullName>
    </recommendedName>
</protein>
<dbReference type="InterPro" id="IPR017144">
    <property type="entry name" value="Xaa-Arg_dipeptidase"/>
</dbReference>
<evidence type="ECO:0000256" key="1">
    <source>
        <dbReference type="ARBA" id="ARBA00006247"/>
    </source>
</evidence>
<dbReference type="FunFam" id="3.30.70.360:FF:000004">
    <property type="entry name" value="Peptidase M20 domain-containing protein 2"/>
    <property type="match status" value="1"/>
</dbReference>
<accession>A0A4W6DQ05</accession>
<keyword evidence="4" id="KW-1185">Reference proteome</keyword>
<organism evidence="3 4">
    <name type="scientific">Lates calcarifer</name>
    <name type="common">Barramundi</name>
    <name type="synonym">Holocentrus calcarifer</name>
    <dbReference type="NCBI Taxonomy" id="8187"/>
    <lineage>
        <taxon>Eukaryota</taxon>
        <taxon>Metazoa</taxon>
        <taxon>Chordata</taxon>
        <taxon>Craniata</taxon>
        <taxon>Vertebrata</taxon>
        <taxon>Euteleostomi</taxon>
        <taxon>Actinopterygii</taxon>
        <taxon>Neopterygii</taxon>
        <taxon>Teleostei</taxon>
        <taxon>Neoteleostei</taxon>
        <taxon>Acanthomorphata</taxon>
        <taxon>Carangaria</taxon>
        <taxon>Carangaria incertae sedis</taxon>
        <taxon>Centropomidae</taxon>
        <taxon>Lates</taxon>
    </lineage>
</organism>
<evidence type="ECO:0000313" key="3">
    <source>
        <dbReference type="Ensembl" id="ENSLCAP00010026989.1"/>
    </source>
</evidence>
<reference evidence="3" key="3">
    <citation type="submission" date="2025-09" db="UniProtKB">
        <authorList>
            <consortium name="Ensembl"/>
        </authorList>
    </citation>
    <scope>IDENTIFICATION</scope>
</reference>
<proteinExistence type="inferred from homology"/>
<dbReference type="SUPFAM" id="SSF53187">
    <property type="entry name" value="Zn-dependent exopeptidases"/>
    <property type="match status" value="1"/>
</dbReference>
<dbReference type="GO" id="GO:0016805">
    <property type="term" value="F:dipeptidase activity"/>
    <property type="evidence" value="ECO:0007669"/>
    <property type="project" value="InterPro"/>
</dbReference>
<reference evidence="3" key="2">
    <citation type="submission" date="2025-08" db="UniProtKB">
        <authorList>
            <consortium name="Ensembl"/>
        </authorList>
    </citation>
    <scope>IDENTIFICATION</scope>
</reference>
<dbReference type="PANTHER" id="PTHR30575">
    <property type="entry name" value="PEPTIDASE M20"/>
    <property type="match status" value="1"/>
</dbReference>
<dbReference type="InterPro" id="IPR052030">
    <property type="entry name" value="Peptidase_M20/M20A_hydrolases"/>
</dbReference>
<dbReference type="InterPro" id="IPR036264">
    <property type="entry name" value="Bact_exopeptidase_dim_dom"/>
</dbReference>
<dbReference type="Ensembl" id="ENSLCAT00010027562.1">
    <property type="protein sequence ID" value="ENSLCAP00010026989.1"/>
    <property type="gene ID" value="ENSLCAG00010012648.1"/>
</dbReference>
<dbReference type="Pfam" id="PF01546">
    <property type="entry name" value="Peptidase_M20"/>
    <property type="match status" value="1"/>
</dbReference>
<dbReference type="InterPro" id="IPR002933">
    <property type="entry name" value="Peptidase_M20"/>
</dbReference>
<name>A0A4W6DQ05_LATCA</name>
<dbReference type="Proteomes" id="UP000314980">
    <property type="component" value="Unassembled WGS sequence"/>
</dbReference>
<sequence>MCDGSELLEGLKQRLSCRIDEEKTKLHSLSKDIWSHPELAYEERKAHDRLVEFFRLEEGWNVDSHFKLETAFRATWGAGGSEQRDVVNVGFLCEYDALPGIGHACGHNLIAEVGAAAALGLKAVLENTNNLPVRVTVLGTPAEEDGGGKIDMIREGAFEGLDVVFMAHPSKEDAIYLPCLANHDVTIKYHGKASHASAYPWEGINALDAAVLCYNNLSVVHGEQLISSILMCIIKHGGMKPNIIPAYTELEYYLRTPSRSELSVLKVKAEKCFRSAAVATGCEVSQHNVVMFTGTLYMRNGKTLGMDFTDENLLSNESGSTDFGNVTFVVPGIHPYFYIGSNVLNHTEEYTVAAGDERAQFFTLRTAKALAMTGPGCAAVPRAAAESEAGVH</sequence>
<dbReference type="Gene3D" id="3.30.70.360">
    <property type="match status" value="1"/>
</dbReference>
<dbReference type="PIRSF" id="PIRSF037226">
    <property type="entry name" value="Amidohydrolase_ACY1L2_prd"/>
    <property type="match status" value="1"/>
</dbReference>
<dbReference type="STRING" id="8187.ENSLCAP00010026989"/>